<proteinExistence type="predicted"/>
<protein>
    <recommendedName>
        <fullName evidence="1">F-box domain-containing protein</fullName>
    </recommendedName>
</protein>
<dbReference type="Proteomes" id="UP000194127">
    <property type="component" value="Unassembled WGS sequence"/>
</dbReference>
<evidence type="ECO:0000313" key="3">
    <source>
        <dbReference type="Proteomes" id="UP000194127"/>
    </source>
</evidence>
<sequence>MVSLNFTELPPELLVSILRFMDAQDLAVIKQVCRIFLHLVQDTVELQYKCSLDLAGMIDEPDCRLSHPEKLEKLRSLQRMCSKPALIQGKSISRKLYNPYAVSPGLVFAQENENGGIDFLQFPCPLFGTEERAWTIHEDKFDVHIWTPPMDNFAFSVFPETARHTHLPLTVTSQRRADLERGFSCKATWWGSKFRFITASAVKSRFGIGELDIGFILSYTYLTGATVLPLSMIRGWYRTAQEDGARGHFQGKWQPGCLRVPHQGLPSAAEVQGMHAMFVSVHRHEDRFDLQAGFIDYQTSRGSSDQWGIVAPNNENTLRLPARPILVDDTEGRDGIRLGGDIVVIPDHAILQEYQEEGGIERFWQAYYITASDE</sequence>
<dbReference type="OrthoDB" id="2745718at2759"/>
<dbReference type="SUPFAM" id="SSF81383">
    <property type="entry name" value="F-box domain"/>
    <property type="match status" value="1"/>
</dbReference>
<dbReference type="InterPro" id="IPR036047">
    <property type="entry name" value="F-box-like_dom_sf"/>
</dbReference>
<dbReference type="AlphaFoldDB" id="A0A1X6MK66"/>
<dbReference type="CDD" id="cd09917">
    <property type="entry name" value="F-box_SF"/>
    <property type="match status" value="1"/>
</dbReference>
<dbReference type="InterPro" id="IPR001810">
    <property type="entry name" value="F-box_dom"/>
</dbReference>
<accession>A0A1X6MK66</accession>
<reference evidence="2 3" key="1">
    <citation type="submission" date="2017-04" db="EMBL/GenBank/DDBJ databases">
        <title>Genome Sequence of the Model Brown-Rot Fungus Postia placenta SB12.</title>
        <authorList>
            <consortium name="DOE Joint Genome Institute"/>
            <person name="Gaskell J."/>
            <person name="Kersten P."/>
            <person name="Larrondo L.F."/>
            <person name="Canessa P."/>
            <person name="Martinez D."/>
            <person name="Hibbett D."/>
            <person name="Schmoll M."/>
            <person name="Kubicek C.P."/>
            <person name="Martinez A.T."/>
            <person name="Yadav J."/>
            <person name="Master E."/>
            <person name="Magnuson J.K."/>
            <person name="James T."/>
            <person name="Yaver D."/>
            <person name="Berka R."/>
            <person name="Labutti K."/>
            <person name="Lipzen A."/>
            <person name="Aerts A."/>
            <person name="Barry K."/>
            <person name="Henrissat B."/>
            <person name="Blanchette R."/>
            <person name="Grigoriev I."/>
            <person name="Cullen D."/>
        </authorList>
    </citation>
    <scope>NUCLEOTIDE SEQUENCE [LARGE SCALE GENOMIC DNA]</scope>
    <source>
        <strain evidence="2 3">MAD-698-R-SB12</strain>
    </source>
</reference>
<dbReference type="EMBL" id="KZ110611">
    <property type="protein sequence ID" value="OSX56770.1"/>
    <property type="molecule type" value="Genomic_DNA"/>
</dbReference>
<dbReference type="Pfam" id="PF12937">
    <property type="entry name" value="F-box-like"/>
    <property type="match status" value="1"/>
</dbReference>
<evidence type="ECO:0000259" key="1">
    <source>
        <dbReference type="PROSITE" id="PS50181"/>
    </source>
</evidence>
<organism evidence="2 3">
    <name type="scientific">Postia placenta MAD-698-R-SB12</name>
    <dbReference type="NCBI Taxonomy" id="670580"/>
    <lineage>
        <taxon>Eukaryota</taxon>
        <taxon>Fungi</taxon>
        <taxon>Dikarya</taxon>
        <taxon>Basidiomycota</taxon>
        <taxon>Agaricomycotina</taxon>
        <taxon>Agaricomycetes</taxon>
        <taxon>Polyporales</taxon>
        <taxon>Adustoporiaceae</taxon>
        <taxon>Rhodonia</taxon>
    </lineage>
</organism>
<keyword evidence="3" id="KW-1185">Reference proteome</keyword>
<dbReference type="Gene3D" id="1.20.1280.50">
    <property type="match status" value="1"/>
</dbReference>
<dbReference type="GeneID" id="36332333"/>
<gene>
    <name evidence="2" type="ORF">POSPLADRAFT_1158961</name>
</gene>
<evidence type="ECO:0000313" key="2">
    <source>
        <dbReference type="EMBL" id="OSX56770.1"/>
    </source>
</evidence>
<dbReference type="PROSITE" id="PS50181">
    <property type="entry name" value="FBOX"/>
    <property type="match status" value="1"/>
</dbReference>
<name>A0A1X6MK66_9APHY</name>
<dbReference type="RefSeq" id="XP_024333564.1">
    <property type="nucleotide sequence ID" value="XM_024487384.1"/>
</dbReference>
<dbReference type="SMART" id="SM00256">
    <property type="entry name" value="FBOX"/>
    <property type="match status" value="1"/>
</dbReference>
<feature type="domain" description="F-box" evidence="1">
    <location>
        <begin position="3"/>
        <end position="51"/>
    </location>
</feature>